<gene>
    <name evidence="1" type="ORF">F8M41_015440</name>
</gene>
<evidence type="ECO:0000313" key="2">
    <source>
        <dbReference type="Proteomes" id="UP000439903"/>
    </source>
</evidence>
<sequence length="116" mass="13681">MIKQNKKNELKEKRSNRHPIYFEKLLEDLDKILEIKVEPMNAIAFEEDKKKNITKNLRLTYLSKDEKEAPADLKNDACEGYLKNIKEEKTIVEFNVNPNEDECLKTKDLEGLKNNQ</sequence>
<organism evidence="1 2">
    <name type="scientific">Gigaspora margarita</name>
    <dbReference type="NCBI Taxonomy" id="4874"/>
    <lineage>
        <taxon>Eukaryota</taxon>
        <taxon>Fungi</taxon>
        <taxon>Fungi incertae sedis</taxon>
        <taxon>Mucoromycota</taxon>
        <taxon>Glomeromycotina</taxon>
        <taxon>Glomeromycetes</taxon>
        <taxon>Diversisporales</taxon>
        <taxon>Gigasporaceae</taxon>
        <taxon>Gigaspora</taxon>
    </lineage>
</organism>
<dbReference type="EMBL" id="WTPW01000324">
    <property type="protein sequence ID" value="KAF0523215.1"/>
    <property type="molecule type" value="Genomic_DNA"/>
</dbReference>
<comment type="caution">
    <text evidence="1">The sequence shown here is derived from an EMBL/GenBank/DDBJ whole genome shotgun (WGS) entry which is preliminary data.</text>
</comment>
<evidence type="ECO:0000313" key="1">
    <source>
        <dbReference type="EMBL" id="KAF0523215.1"/>
    </source>
</evidence>
<dbReference type="Proteomes" id="UP000439903">
    <property type="component" value="Unassembled WGS sequence"/>
</dbReference>
<name>A0A8H4AQQ1_GIGMA</name>
<protein>
    <submittedName>
        <fullName evidence="1">Uncharacterized protein</fullName>
    </submittedName>
</protein>
<proteinExistence type="predicted"/>
<reference evidence="1 2" key="1">
    <citation type="journal article" date="2019" name="Environ. Microbiol.">
        <title>At the nexus of three kingdoms: the genome of the mycorrhizal fungus Gigaspora margarita provides insights into plant, endobacterial and fungal interactions.</title>
        <authorList>
            <person name="Venice F."/>
            <person name="Ghignone S."/>
            <person name="Salvioli di Fossalunga A."/>
            <person name="Amselem J."/>
            <person name="Novero M."/>
            <person name="Xianan X."/>
            <person name="Sedzielewska Toro K."/>
            <person name="Morin E."/>
            <person name="Lipzen A."/>
            <person name="Grigoriev I.V."/>
            <person name="Henrissat B."/>
            <person name="Martin F.M."/>
            <person name="Bonfante P."/>
        </authorList>
    </citation>
    <scope>NUCLEOTIDE SEQUENCE [LARGE SCALE GENOMIC DNA]</scope>
    <source>
        <strain evidence="1 2">BEG34</strain>
    </source>
</reference>
<dbReference type="AlphaFoldDB" id="A0A8H4AQQ1"/>
<keyword evidence="2" id="KW-1185">Reference proteome</keyword>
<accession>A0A8H4AQQ1</accession>